<dbReference type="Pfam" id="PF14436">
    <property type="entry name" value="EndoU_bacteria"/>
    <property type="match status" value="1"/>
</dbReference>
<protein>
    <recommendedName>
        <fullName evidence="1">Bacterial EndoU nuclease domain-containing protein</fullName>
    </recommendedName>
</protein>
<dbReference type="EMBL" id="BSOG01000002">
    <property type="protein sequence ID" value="GLR12974.1"/>
    <property type="molecule type" value="Genomic_DNA"/>
</dbReference>
<evidence type="ECO:0000259" key="1">
    <source>
        <dbReference type="Pfam" id="PF14436"/>
    </source>
</evidence>
<name>A0ABQ5YJ50_9NEIS</name>
<keyword evidence="3" id="KW-1185">Reference proteome</keyword>
<evidence type="ECO:0000313" key="3">
    <source>
        <dbReference type="Proteomes" id="UP001156706"/>
    </source>
</evidence>
<evidence type="ECO:0000313" key="2">
    <source>
        <dbReference type="EMBL" id="GLR12974.1"/>
    </source>
</evidence>
<feature type="domain" description="Bacterial EndoU nuclease" evidence="1">
    <location>
        <begin position="70"/>
        <end position="197"/>
    </location>
</feature>
<organism evidence="2 3">
    <name type="scientific">Chitinimonas prasina</name>
    <dbReference type="NCBI Taxonomy" id="1434937"/>
    <lineage>
        <taxon>Bacteria</taxon>
        <taxon>Pseudomonadati</taxon>
        <taxon>Pseudomonadota</taxon>
        <taxon>Betaproteobacteria</taxon>
        <taxon>Neisseriales</taxon>
        <taxon>Chitinibacteraceae</taxon>
        <taxon>Chitinimonas</taxon>
    </lineage>
</organism>
<gene>
    <name evidence="2" type="ORF">GCM10007907_17640</name>
</gene>
<dbReference type="CDD" id="cd20686">
    <property type="entry name" value="CdiA-CT_Ec-like"/>
    <property type="match status" value="1"/>
</dbReference>
<reference evidence="3" key="1">
    <citation type="journal article" date="2019" name="Int. J. Syst. Evol. Microbiol.">
        <title>The Global Catalogue of Microorganisms (GCM) 10K type strain sequencing project: providing services to taxonomists for standard genome sequencing and annotation.</title>
        <authorList>
            <consortium name="The Broad Institute Genomics Platform"/>
            <consortium name="The Broad Institute Genome Sequencing Center for Infectious Disease"/>
            <person name="Wu L."/>
            <person name="Ma J."/>
        </authorList>
    </citation>
    <scope>NUCLEOTIDE SEQUENCE [LARGE SCALE GENOMIC DNA]</scope>
    <source>
        <strain evidence="3">NBRC 110044</strain>
    </source>
</reference>
<proteinExistence type="predicted"/>
<comment type="caution">
    <text evidence="2">The sequence shown here is derived from an EMBL/GenBank/DDBJ whole genome shotgun (WGS) entry which is preliminary data.</text>
</comment>
<sequence length="200" mass="20976">MAVNGNGMLKPSTGAGQGGGAAAGDVLLLGLGPIDPSKIANKIGGTQSSGGIGFNNDIPKHFSTFDGFSQKSGISGTHNMNEFTQAASQNNVKVLSQIPGSASGLVQIQYQIPSIDRAGNAKFDSNGQPVYKNEVFLKTVYDPTLISDAKIIELGRQAAEKGYQAAINDKKQAYNSEAGGILFRIYIDPKTGIVTNYHPK</sequence>
<accession>A0ABQ5YJ50</accession>
<dbReference type="InterPro" id="IPR029501">
    <property type="entry name" value="EndoU_bac"/>
</dbReference>
<dbReference type="Proteomes" id="UP001156706">
    <property type="component" value="Unassembled WGS sequence"/>
</dbReference>